<evidence type="ECO:0000256" key="1">
    <source>
        <dbReference type="SAM" id="SignalP"/>
    </source>
</evidence>
<dbReference type="EMBL" id="QKKF02003383">
    <property type="protein sequence ID" value="RZF47707.1"/>
    <property type="molecule type" value="Genomic_DNA"/>
</dbReference>
<dbReference type="STRING" id="195883.A0A482XQ86"/>
<evidence type="ECO:0008006" key="4">
    <source>
        <dbReference type="Google" id="ProtNLM"/>
    </source>
</evidence>
<dbReference type="InterPro" id="IPR040314">
    <property type="entry name" value="DOP1"/>
</dbReference>
<dbReference type="PANTHER" id="PTHR14042">
    <property type="entry name" value="DOPEY-RELATED"/>
    <property type="match status" value="1"/>
</dbReference>
<comment type="caution">
    <text evidence="2">The sequence shown here is derived from an EMBL/GenBank/DDBJ whole genome shotgun (WGS) entry which is preliminary data.</text>
</comment>
<proteinExistence type="predicted"/>
<feature type="chain" id="PRO_5019847636" description="Secreted protein" evidence="1">
    <location>
        <begin position="19"/>
        <end position="158"/>
    </location>
</feature>
<dbReference type="GO" id="GO:0005829">
    <property type="term" value="C:cytosol"/>
    <property type="evidence" value="ECO:0007669"/>
    <property type="project" value="GOC"/>
</dbReference>
<dbReference type="GO" id="GO:0005802">
    <property type="term" value="C:trans-Golgi network"/>
    <property type="evidence" value="ECO:0007669"/>
    <property type="project" value="TreeGrafter"/>
</dbReference>
<dbReference type="GO" id="GO:0005768">
    <property type="term" value="C:endosome"/>
    <property type="evidence" value="ECO:0007669"/>
    <property type="project" value="TreeGrafter"/>
</dbReference>
<organism evidence="2 3">
    <name type="scientific">Laodelphax striatellus</name>
    <name type="common">Small brown planthopper</name>
    <name type="synonym">Delphax striatella</name>
    <dbReference type="NCBI Taxonomy" id="195883"/>
    <lineage>
        <taxon>Eukaryota</taxon>
        <taxon>Metazoa</taxon>
        <taxon>Ecdysozoa</taxon>
        <taxon>Arthropoda</taxon>
        <taxon>Hexapoda</taxon>
        <taxon>Insecta</taxon>
        <taxon>Pterygota</taxon>
        <taxon>Neoptera</taxon>
        <taxon>Paraneoptera</taxon>
        <taxon>Hemiptera</taxon>
        <taxon>Auchenorrhyncha</taxon>
        <taxon>Fulgoroidea</taxon>
        <taxon>Delphacidae</taxon>
        <taxon>Criomorphinae</taxon>
        <taxon>Laodelphax</taxon>
    </lineage>
</organism>
<dbReference type="GO" id="GO:0006895">
    <property type="term" value="P:Golgi to endosome transport"/>
    <property type="evidence" value="ECO:0007669"/>
    <property type="project" value="InterPro"/>
</dbReference>
<dbReference type="InParanoid" id="A0A482XQ86"/>
<keyword evidence="1" id="KW-0732">Signal</keyword>
<dbReference type="Proteomes" id="UP000291343">
    <property type="component" value="Unassembled WGS sequence"/>
</dbReference>
<evidence type="ECO:0000313" key="3">
    <source>
        <dbReference type="Proteomes" id="UP000291343"/>
    </source>
</evidence>
<gene>
    <name evidence="2" type="ORF">LSTR_LSTR017309</name>
</gene>
<dbReference type="OrthoDB" id="297643at2759"/>
<name>A0A482XQ86_LAOST</name>
<feature type="signal peptide" evidence="1">
    <location>
        <begin position="1"/>
        <end position="18"/>
    </location>
</feature>
<evidence type="ECO:0000313" key="2">
    <source>
        <dbReference type="EMBL" id="RZF47707.1"/>
    </source>
</evidence>
<accession>A0A482XQ86</accession>
<protein>
    <recommendedName>
        <fullName evidence="4">Secreted protein</fullName>
    </recommendedName>
</protein>
<reference evidence="2 3" key="1">
    <citation type="journal article" date="2017" name="Gigascience">
        <title>Genome sequence of the small brown planthopper, Laodelphax striatellus.</title>
        <authorList>
            <person name="Zhu J."/>
            <person name="Jiang F."/>
            <person name="Wang X."/>
            <person name="Yang P."/>
            <person name="Bao Y."/>
            <person name="Zhao W."/>
            <person name="Wang W."/>
            <person name="Lu H."/>
            <person name="Wang Q."/>
            <person name="Cui N."/>
            <person name="Li J."/>
            <person name="Chen X."/>
            <person name="Luo L."/>
            <person name="Yu J."/>
            <person name="Kang L."/>
            <person name="Cui F."/>
        </authorList>
    </citation>
    <scope>NUCLEOTIDE SEQUENCE [LARGE SCALE GENOMIC DNA]</scope>
    <source>
        <strain evidence="2">Lst14</strain>
    </source>
</reference>
<keyword evidence="3" id="KW-1185">Reference proteome</keyword>
<dbReference type="PANTHER" id="PTHR14042:SF24">
    <property type="entry name" value="PROTEIN DOPEY-1 HOMOLOG"/>
    <property type="match status" value="1"/>
</dbReference>
<sequence>MFIYEVFFIIFACTVSYGSHGRVSFGQGNSLSLFSSKEQEYEQRAQLLKRLAFVILCSERDQFHKHTPDILGFILLTCYFACTNRAQSIACPQHTHSRSSSMCSMTCTISETMIGQSEVTWWGDMRSSSTRKHRNTCACTRAPLAVNAGFPLAALQAD</sequence>
<dbReference type="AlphaFoldDB" id="A0A482XQ86"/>